<accession>A0ABS0T457</accession>
<proteinExistence type="predicted"/>
<comment type="caution">
    <text evidence="4">The sequence shown here is derived from an EMBL/GenBank/DDBJ whole genome shotgun (WGS) entry which is preliminary data.</text>
</comment>
<evidence type="ECO:0000256" key="1">
    <source>
        <dbReference type="SAM" id="MobiDB-lite"/>
    </source>
</evidence>
<gene>
    <name evidence="4" type="ORF">I4Q42_23515</name>
</gene>
<dbReference type="EMBL" id="JADWOX010000024">
    <property type="protein sequence ID" value="MBI1686648.1"/>
    <property type="molecule type" value="Genomic_DNA"/>
</dbReference>
<dbReference type="PANTHER" id="PTHR30543">
    <property type="entry name" value="CHROMATE REDUCTASE"/>
    <property type="match status" value="1"/>
</dbReference>
<dbReference type="InterPro" id="IPR027417">
    <property type="entry name" value="P-loop_NTPase"/>
</dbReference>
<dbReference type="InterPro" id="IPR029039">
    <property type="entry name" value="Flavoprotein-like_sf"/>
</dbReference>
<evidence type="ECO:0000313" key="5">
    <source>
        <dbReference type="Proteomes" id="UP000639859"/>
    </source>
</evidence>
<dbReference type="InterPro" id="IPR005025">
    <property type="entry name" value="FMN_Rdtase-like_dom"/>
</dbReference>
<dbReference type="Proteomes" id="UP000639859">
    <property type="component" value="Unassembled WGS sequence"/>
</dbReference>
<feature type="region of interest" description="Disordered" evidence="1">
    <location>
        <begin position="64"/>
        <end position="100"/>
    </location>
</feature>
<feature type="compositionally biased region" description="Basic and acidic residues" evidence="1">
    <location>
        <begin position="71"/>
        <end position="82"/>
    </location>
</feature>
<feature type="domain" description="AAA" evidence="3">
    <location>
        <begin position="1"/>
        <end position="45"/>
    </location>
</feature>
<organism evidence="4 5">
    <name type="scientific">Caulobacter hibisci</name>
    <dbReference type="NCBI Taxonomy" id="2035993"/>
    <lineage>
        <taxon>Bacteria</taxon>
        <taxon>Pseudomonadati</taxon>
        <taxon>Pseudomonadota</taxon>
        <taxon>Alphaproteobacteria</taxon>
        <taxon>Caulobacterales</taxon>
        <taxon>Caulobacteraceae</taxon>
        <taxon>Caulobacter</taxon>
    </lineage>
</organism>
<dbReference type="SUPFAM" id="SSF52218">
    <property type="entry name" value="Flavoproteins"/>
    <property type="match status" value="1"/>
</dbReference>
<dbReference type="RefSeq" id="WP_198578535.1">
    <property type="nucleotide sequence ID" value="NZ_JADWOX010000024.1"/>
</dbReference>
<dbReference type="InterPro" id="IPR025669">
    <property type="entry name" value="AAA_dom"/>
</dbReference>
<evidence type="ECO:0000259" key="3">
    <source>
        <dbReference type="Pfam" id="PF13614"/>
    </source>
</evidence>
<name>A0ABS0T457_9CAUL</name>
<protein>
    <submittedName>
        <fullName evidence="4">NAD(P)H-dependent oxidoreductase</fullName>
    </submittedName>
</protein>
<dbReference type="PANTHER" id="PTHR30543:SF21">
    <property type="entry name" value="NAD(P)H-DEPENDENT FMN REDUCTASE LOT6"/>
    <property type="match status" value="1"/>
</dbReference>
<keyword evidence="5" id="KW-1185">Reference proteome</keyword>
<dbReference type="InterPro" id="IPR050712">
    <property type="entry name" value="NAD(P)H-dep_reductase"/>
</dbReference>
<reference evidence="4 5" key="1">
    <citation type="submission" date="2020-11" db="EMBL/GenBank/DDBJ databases">
        <title>genome sequence of strain KACC 18849.</title>
        <authorList>
            <person name="Gao J."/>
            <person name="Zhang X."/>
        </authorList>
    </citation>
    <scope>NUCLEOTIDE SEQUENCE [LARGE SCALE GENOMIC DNA]</scope>
    <source>
        <strain evidence="4 5">KACC 18849</strain>
    </source>
</reference>
<evidence type="ECO:0000259" key="2">
    <source>
        <dbReference type="Pfam" id="PF03358"/>
    </source>
</evidence>
<sequence length="296" mass="31090">MKTLAVISRKGGAGKTTLSVNLAIAAHLAGRRTILADIDPQRSASDVLRGLPAVVLARPLGAGVGARRRRGPGDRPPVDPGRRPAAPDPGRPHGARRLRLAGRGRRRAWSRLPFPSESRMNLLSVSGSLRAASLNTALLRAAQDLAPEGVTITIFSLRDLPLFDQDLEDEGDPPAVAAWKEAVAAADGLVIACPEYNGGITGVLKNAVDWASRGKPAPLAGKLCCLFGASPGITGTVRAQDALRLSLRRAGARTEPQGDVLVGQAHTKIIDGALTDERTIEGLRKHLAGFVEAVRT</sequence>
<dbReference type="SUPFAM" id="SSF52540">
    <property type="entry name" value="P-loop containing nucleoside triphosphate hydrolases"/>
    <property type="match status" value="1"/>
</dbReference>
<dbReference type="Gene3D" id="3.40.50.300">
    <property type="entry name" value="P-loop containing nucleotide triphosphate hydrolases"/>
    <property type="match status" value="1"/>
</dbReference>
<dbReference type="Pfam" id="PF03358">
    <property type="entry name" value="FMN_red"/>
    <property type="match status" value="1"/>
</dbReference>
<evidence type="ECO:0000313" key="4">
    <source>
        <dbReference type="EMBL" id="MBI1686648.1"/>
    </source>
</evidence>
<dbReference type="Gene3D" id="3.40.50.360">
    <property type="match status" value="1"/>
</dbReference>
<dbReference type="Pfam" id="PF13614">
    <property type="entry name" value="AAA_31"/>
    <property type="match status" value="1"/>
</dbReference>
<dbReference type="CDD" id="cd02042">
    <property type="entry name" value="ParAB_family"/>
    <property type="match status" value="1"/>
</dbReference>
<feature type="domain" description="NADPH-dependent FMN reductase-like" evidence="2">
    <location>
        <begin position="120"/>
        <end position="266"/>
    </location>
</feature>